<name>A0A9W7F8K8_9STRA</name>
<feature type="region of interest" description="Disordered" evidence="7">
    <location>
        <begin position="376"/>
        <end position="398"/>
    </location>
</feature>
<comment type="similarity">
    <text evidence="5">Belongs to the CFAP91 family.</text>
</comment>
<evidence type="ECO:0000256" key="4">
    <source>
        <dbReference type="ARBA" id="ARBA00023273"/>
    </source>
</evidence>
<dbReference type="EMBL" id="BRXX01000351">
    <property type="protein sequence ID" value="GMI06611.1"/>
    <property type="molecule type" value="Genomic_DNA"/>
</dbReference>
<dbReference type="GO" id="GO:0005930">
    <property type="term" value="C:axoneme"/>
    <property type="evidence" value="ECO:0007669"/>
    <property type="project" value="UniProtKB-SubCell"/>
</dbReference>
<evidence type="ECO:0000256" key="5">
    <source>
        <dbReference type="ARBA" id="ARBA00029468"/>
    </source>
</evidence>
<dbReference type="PANTHER" id="PTHR22455:SF10">
    <property type="entry name" value="CILIA- AND FLAGELLA-ASSOCIATED PROTEIN 91"/>
    <property type="match status" value="1"/>
</dbReference>
<evidence type="ECO:0000313" key="10">
    <source>
        <dbReference type="Proteomes" id="UP001165160"/>
    </source>
</evidence>
<keyword evidence="10" id="KW-1185">Reference proteome</keyword>
<keyword evidence="3" id="KW-0206">Cytoskeleton</keyword>
<evidence type="ECO:0000256" key="3">
    <source>
        <dbReference type="ARBA" id="ARBA00023212"/>
    </source>
</evidence>
<dbReference type="Proteomes" id="UP001165160">
    <property type="component" value="Unassembled WGS sequence"/>
</dbReference>
<sequence length="645" mass="71511">MSYTRTIEQRAYDHLYDPVYTTPETGLYRQSNAPVKAAAEPGNDVSGTARHKYFKQPLVPHLHAVAPEVLLAPTAKQDPLAPPAMEDEPLTKAVGVQTKYRDSEAQTNPYTPQFVVREDQEEPEVMILDGLGEGSLPAGAKEVSMIERAREKRALEASLPPITDEASLNLRKRLMEQQELREYSLREAEFDAMREKRLTVLRKAIDERDASNEFLAEQRVEALRQRKMEQRDKALTNIQNRRIKALRKLSKARKDVPTVGALGSRKNRDIIGEYADFSSKVYAPIRRDGKALDSSAGGKFDVLSKTAPMDSLENIAKMEATIPSKLTKTAIRKPQKQQTKTAADRKNLALTADLQLMDTIIKSDMGDEDVQNATVGASTAPSATNASPGWRTKTKKVERPATPLVPEVDEEAENEHMALILLQRLLRGRAVQNTMFEGKERRIELIKELRASEGIEQGDPGVLTQPERKSRVHEAAIDTIAGETTSALFDFLSKELVRKEEKDKLQAMAAAAEKERQKREIEEGGKRQAEELLRSREDEAYRQITRMHHAAATTFVSNLMEQALEKVVAELVMKFAKGEAGGKVEATETADVEASGKELVGSFLKAEADGIADASKEGETDARILDAAQATVSQVMSDVTVNSTL</sequence>
<accession>A0A9W7F8K8</accession>
<dbReference type="InterPro" id="IPR032840">
    <property type="entry name" value="CFAP91_dom"/>
</dbReference>
<feature type="domain" description="CFAP91" evidence="8">
    <location>
        <begin position="96"/>
        <end position="248"/>
    </location>
</feature>
<keyword evidence="4" id="KW-0966">Cell projection</keyword>
<feature type="compositionally biased region" description="Low complexity" evidence="7">
    <location>
        <begin position="377"/>
        <end position="388"/>
    </location>
</feature>
<evidence type="ECO:0000313" key="9">
    <source>
        <dbReference type="EMBL" id="GMI06611.1"/>
    </source>
</evidence>
<reference evidence="10" key="1">
    <citation type="journal article" date="2023" name="Commun. Biol.">
        <title>Genome analysis of Parmales, the sister group of diatoms, reveals the evolutionary specialization of diatoms from phago-mixotrophs to photoautotrophs.</title>
        <authorList>
            <person name="Ban H."/>
            <person name="Sato S."/>
            <person name="Yoshikawa S."/>
            <person name="Yamada K."/>
            <person name="Nakamura Y."/>
            <person name="Ichinomiya M."/>
            <person name="Sato N."/>
            <person name="Blanc-Mathieu R."/>
            <person name="Endo H."/>
            <person name="Kuwata A."/>
            <person name="Ogata H."/>
        </authorList>
    </citation>
    <scope>NUCLEOTIDE SEQUENCE [LARGE SCALE GENOMIC DNA]</scope>
    <source>
        <strain evidence="10">NIES 3699</strain>
    </source>
</reference>
<gene>
    <name evidence="9" type="ORF">TrVE_jg7941</name>
</gene>
<comment type="subcellular location">
    <subcellularLocation>
        <location evidence="1">Cytoplasm</location>
        <location evidence="1">Cytoskeleton</location>
        <location evidence="1">Cilium axoneme</location>
    </subcellularLocation>
</comment>
<protein>
    <recommendedName>
        <fullName evidence="6">Cilia- and flagella-associated protein 91</fullName>
    </recommendedName>
</protein>
<dbReference type="InterPro" id="IPR026720">
    <property type="entry name" value="CFAP91"/>
</dbReference>
<proteinExistence type="inferred from homology"/>
<comment type="caution">
    <text evidence="9">The sequence shown here is derived from an EMBL/GenBank/DDBJ whole genome shotgun (WGS) entry which is preliminary data.</text>
</comment>
<dbReference type="PANTHER" id="PTHR22455">
    <property type="entry name" value="CILIA- AND FLAGELLA-ASSOCIATED PROTEIN 91"/>
    <property type="match status" value="1"/>
</dbReference>
<keyword evidence="2" id="KW-0963">Cytoplasm</keyword>
<organism evidence="9 10">
    <name type="scientific">Triparma verrucosa</name>
    <dbReference type="NCBI Taxonomy" id="1606542"/>
    <lineage>
        <taxon>Eukaryota</taxon>
        <taxon>Sar</taxon>
        <taxon>Stramenopiles</taxon>
        <taxon>Ochrophyta</taxon>
        <taxon>Bolidophyceae</taxon>
        <taxon>Parmales</taxon>
        <taxon>Triparmaceae</taxon>
        <taxon>Triparma</taxon>
    </lineage>
</organism>
<evidence type="ECO:0000256" key="6">
    <source>
        <dbReference type="ARBA" id="ARBA00029555"/>
    </source>
</evidence>
<evidence type="ECO:0000256" key="1">
    <source>
        <dbReference type="ARBA" id="ARBA00004430"/>
    </source>
</evidence>
<evidence type="ECO:0000256" key="7">
    <source>
        <dbReference type="SAM" id="MobiDB-lite"/>
    </source>
</evidence>
<dbReference type="Pfam" id="PF14738">
    <property type="entry name" value="CFAP91"/>
    <property type="match status" value="1"/>
</dbReference>
<dbReference type="AlphaFoldDB" id="A0A9W7F8K8"/>
<evidence type="ECO:0000256" key="2">
    <source>
        <dbReference type="ARBA" id="ARBA00022490"/>
    </source>
</evidence>
<evidence type="ECO:0000259" key="8">
    <source>
        <dbReference type="Pfam" id="PF14738"/>
    </source>
</evidence>